<dbReference type="GO" id="GO:0043758">
    <property type="term" value="F:acetate-CoA ligase (ADP-forming) activity"/>
    <property type="evidence" value="ECO:0007669"/>
    <property type="project" value="InterPro"/>
</dbReference>
<evidence type="ECO:0000256" key="2">
    <source>
        <dbReference type="ARBA" id="ARBA00022741"/>
    </source>
</evidence>
<proteinExistence type="predicted"/>
<keyword evidence="3" id="KW-0067">ATP-binding</keyword>
<name>A0A523BCY8_9CREN</name>
<evidence type="ECO:0000313" key="6">
    <source>
        <dbReference type="EMBL" id="TDA38330.1"/>
    </source>
</evidence>
<organism evidence="6 8">
    <name type="scientific">Thermoproteota archaeon</name>
    <dbReference type="NCBI Taxonomy" id="2056631"/>
    <lineage>
        <taxon>Archaea</taxon>
        <taxon>Thermoproteota</taxon>
    </lineage>
</organism>
<dbReference type="Proteomes" id="UP000317265">
    <property type="component" value="Unassembled WGS sequence"/>
</dbReference>
<reference evidence="5 7" key="2">
    <citation type="journal article" date="2019" name="Nat. Microbiol.">
        <title>Wide diversity of methane and short-chain alkane metabolisms in uncultured archaea.</title>
        <authorList>
            <person name="Borrel G."/>
            <person name="Adam P.S."/>
            <person name="McKay L.J."/>
            <person name="Chen L.X."/>
            <person name="Sierra-Garcia I.N."/>
            <person name="Sieber C.M."/>
            <person name="Letourneur Q."/>
            <person name="Ghozlane A."/>
            <person name="Andersen G.L."/>
            <person name="Li W.J."/>
            <person name="Hallam S.J."/>
            <person name="Muyzer G."/>
            <person name="de Oliveira V.M."/>
            <person name="Inskeep W.P."/>
            <person name="Banfield J.F."/>
            <person name="Gribaldo S."/>
        </authorList>
    </citation>
    <scope>NUCLEOTIDE SEQUENCE [LARGE SCALE GENOMIC DNA]</scope>
    <source>
        <strain evidence="5">Verst-YHS</strain>
    </source>
</reference>
<dbReference type="InterPro" id="IPR003781">
    <property type="entry name" value="CoA-bd"/>
</dbReference>
<evidence type="ECO:0000256" key="1">
    <source>
        <dbReference type="ARBA" id="ARBA00022598"/>
    </source>
</evidence>
<dbReference type="Pfam" id="PF19045">
    <property type="entry name" value="Ligase_CoA_2"/>
    <property type="match status" value="1"/>
</dbReference>
<dbReference type="InterPro" id="IPR043938">
    <property type="entry name" value="Ligase_CoA_dom"/>
</dbReference>
<dbReference type="EMBL" id="QNVI01000054">
    <property type="protein sequence ID" value="TDA38330.1"/>
    <property type="molecule type" value="Genomic_DNA"/>
</dbReference>
<reference evidence="6 8" key="1">
    <citation type="journal article" date="2019" name="Nat. Microbiol.">
        <title>Expanding anaerobic alkane metabolism in the domain of Archaea.</title>
        <authorList>
            <person name="Wang Y."/>
            <person name="Wegener G."/>
            <person name="Hou J."/>
            <person name="Wang F."/>
            <person name="Xiao X."/>
        </authorList>
    </citation>
    <scope>NUCLEOTIDE SEQUENCE [LARGE SCALE GENOMIC DNA]</scope>
    <source>
        <strain evidence="6">WYZ-LMO11</strain>
    </source>
</reference>
<evidence type="ECO:0000313" key="5">
    <source>
        <dbReference type="EMBL" id="RZN57041.1"/>
    </source>
</evidence>
<accession>A0A523BCY8</accession>
<dbReference type="Pfam" id="PF13380">
    <property type="entry name" value="CoA_binding_2"/>
    <property type="match status" value="1"/>
</dbReference>
<protein>
    <submittedName>
        <fullName evidence="6">Acetyl CoA synthetase</fullName>
    </submittedName>
</protein>
<dbReference type="InterPro" id="IPR051538">
    <property type="entry name" value="Acyl-CoA_Synth/Transferase"/>
</dbReference>
<dbReference type="GO" id="GO:0005524">
    <property type="term" value="F:ATP binding"/>
    <property type="evidence" value="ECO:0007669"/>
    <property type="project" value="UniProtKB-KW"/>
</dbReference>
<dbReference type="InterPro" id="IPR032875">
    <property type="entry name" value="Succ_CoA_lig_flav_dom"/>
</dbReference>
<dbReference type="InterPro" id="IPR036291">
    <property type="entry name" value="NAD(P)-bd_dom_sf"/>
</dbReference>
<feature type="domain" description="CoA-binding" evidence="4">
    <location>
        <begin position="7"/>
        <end position="102"/>
    </location>
</feature>
<dbReference type="Pfam" id="PF13607">
    <property type="entry name" value="Succ_CoA_lig"/>
    <property type="match status" value="1"/>
</dbReference>
<dbReference type="PANTHER" id="PTHR43334:SF1">
    <property type="entry name" value="3-HYDROXYPROPIONATE--COA LIGASE [ADP-FORMING]"/>
    <property type="match status" value="1"/>
</dbReference>
<dbReference type="PANTHER" id="PTHR43334">
    <property type="entry name" value="ACETATE--COA LIGASE [ADP-FORMING]"/>
    <property type="match status" value="1"/>
</dbReference>
<keyword evidence="2" id="KW-0547">Nucleotide-binding</keyword>
<dbReference type="InterPro" id="IPR016102">
    <property type="entry name" value="Succinyl-CoA_synth-like"/>
</dbReference>
<evidence type="ECO:0000313" key="8">
    <source>
        <dbReference type="Proteomes" id="UP000317265"/>
    </source>
</evidence>
<dbReference type="EMBL" id="RXIH01000013">
    <property type="protein sequence ID" value="RZN57041.1"/>
    <property type="molecule type" value="Genomic_DNA"/>
</dbReference>
<comment type="caution">
    <text evidence="6">The sequence shown here is derived from an EMBL/GenBank/DDBJ whole genome shotgun (WGS) entry which is preliminary data.</text>
</comment>
<evidence type="ECO:0000259" key="4">
    <source>
        <dbReference type="SMART" id="SM00881"/>
    </source>
</evidence>
<dbReference type="SMART" id="SM00881">
    <property type="entry name" value="CoA_binding"/>
    <property type="match status" value="1"/>
</dbReference>
<sequence length="458" mass="50020">MNEINALFHPHSIAIIGASNNPKKIGYQILSNIISSGYEGKIYSVNPEAKEILGIKAYPSIKEINDDIDLAIIAIPAPYVPSVLEECGMKKVKVVIVISSGFKEIGNIALENELLSIAKKYGMRILGPNVFGIYCASSKLNATFGPKLVYPGKIALITQSGALGIALMGWTNMNKIGLSAVISIGNRLDIDESDILDYLSLDSETKVIIIYMEGAKDGRKLMKSLYSINKPVIIIKSGRSKIGSIAASSHTGSLVGSDIVYTTAFKQCGALRAYDVLQAFDWAKVMSMQPPPINDEAVIITNGGGIGVMAADACEEYGVKLSILPEDLQYQFKKIIPFFGNAKNPIDLTGQANEEDYYKALEIALKDDRIGSIILLYCQTAITNPLKIAESIINACSDVNKTIVTCFIGDIECENAMKKLEENFIPTYPIPERAVSSLAVYYKWLKYKKRKINPTISF</sequence>
<dbReference type="AlphaFoldDB" id="A0A523BCY8"/>
<dbReference type="Gene3D" id="3.40.50.720">
    <property type="entry name" value="NAD(P)-binding Rossmann-like Domain"/>
    <property type="match status" value="1"/>
</dbReference>
<evidence type="ECO:0000256" key="3">
    <source>
        <dbReference type="ARBA" id="ARBA00022840"/>
    </source>
</evidence>
<gene>
    <name evidence="6" type="ORF">DSO09_04795</name>
    <name evidence="5" type="ORF">EF809_01705</name>
</gene>
<evidence type="ECO:0000313" key="7">
    <source>
        <dbReference type="Proteomes" id="UP000316080"/>
    </source>
</evidence>
<dbReference type="Gene3D" id="3.40.50.261">
    <property type="entry name" value="Succinyl-CoA synthetase domains"/>
    <property type="match status" value="2"/>
</dbReference>
<dbReference type="SUPFAM" id="SSF52210">
    <property type="entry name" value="Succinyl-CoA synthetase domains"/>
    <property type="match status" value="2"/>
</dbReference>
<dbReference type="SUPFAM" id="SSF51735">
    <property type="entry name" value="NAD(P)-binding Rossmann-fold domains"/>
    <property type="match status" value="1"/>
</dbReference>
<dbReference type="Proteomes" id="UP000316080">
    <property type="component" value="Unassembled WGS sequence"/>
</dbReference>
<keyword evidence="1" id="KW-0436">Ligase</keyword>